<keyword evidence="1" id="KW-0472">Membrane</keyword>
<feature type="transmembrane region" description="Helical" evidence="1">
    <location>
        <begin position="65"/>
        <end position="83"/>
    </location>
</feature>
<keyword evidence="3" id="KW-1185">Reference proteome</keyword>
<keyword evidence="1" id="KW-1133">Transmembrane helix</keyword>
<keyword evidence="1" id="KW-0812">Transmembrane</keyword>
<organism evidence="2 3">
    <name type="scientific">Bacteriophage DSS3_VP1</name>
    <dbReference type="NCBI Taxonomy" id="2664196"/>
    <lineage>
        <taxon>Viruses</taxon>
        <taxon>Duplodnaviria</taxon>
        <taxon>Heunggongvirae</taxon>
        <taxon>Uroviricota</taxon>
        <taxon>Caudoviricetes</taxon>
        <taxon>Naomviridae</taxon>
        <taxon>Noahvirus</taxon>
        <taxon>Noahvirus arc</taxon>
    </lineage>
</organism>
<accession>A0A7S5FRE1</accession>
<name>A0A7S5FRE1_9CAUD</name>
<proteinExistence type="predicted"/>
<evidence type="ECO:0000256" key="1">
    <source>
        <dbReference type="SAM" id="Phobius"/>
    </source>
</evidence>
<protein>
    <submittedName>
        <fullName evidence="2">Uncharacterized protein</fullName>
    </submittedName>
</protein>
<reference evidence="2 3" key="1">
    <citation type="submission" date="2019-10" db="EMBL/GenBank/DDBJ databases">
        <title>Isolation and characterisation of a new family of globally distributed lytic roseophage, the Naomivirus.</title>
        <authorList>
            <person name="Rihtman B."/>
            <person name="Puxty R.J."/>
            <person name="Hapeshi A."/>
            <person name="Zhan Y."/>
            <person name="Michinevski S."/>
            <person name="Waterfield N.R."/>
            <person name="Chen F."/>
            <person name="Millard A.D."/>
            <person name="Scanlan D.J."/>
            <person name="Chen Y."/>
        </authorList>
    </citation>
    <scope>NUCLEOTIDE SEQUENCE [LARGE SCALE GENOMIC DNA]</scope>
</reference>
<dbReference type="EMBL" id="MN602266">
    <property type="protein sequence ID" value="QGH74616.1"/>
    <property type="molecule type" value="Genomic_DNA"/>
</dbReference>
<feature type="transmembrane region" description="Helical" evidence="1">
    <location>
        <begin position="26"/>
        <end position="53"/>
    </location>
</feature>
<evidence type="ECO:0000313" key="2">
    <source>
        <dbReference type="EMBL" id="QGH74616.1"/>
    </source>
</evidence>
<evidence type="ECO:0000313" key="3">
    <source>
        <dbReference type="Proteomes" id="UP000594402"/>
    </source>
</evidence>
<gene>
    <name evidence="2" type="ORF">DSS3VP1_00048</name>
</gene>
<sequence>MLNKIKQTAKAVNNKLDAWCERSPRLALSIIGLVIFSFLGFLLGVFVIGFLSFLLWELPVSSPLLLFRGTTALGFIVGVIFILDKDGANVLDR</sequence>
<dbReference type="Proteomes" id="UP000594402">
    <property type="component" value="Segment"/>
</dbReference>